<dbReference type="GeneID" id="107944085"/>
<dbReference type="GO" id="GO:0006397">
    <property type="term" value="P:mRNA processing"/>
    <property type="evidence" value="ECO:0000318"/>
    <property type="project" value="GO_Central"/>
</dbReference>
<dbReference type="InterPro" id="IPR002885">
    <property type="entry name" value="PPR_rpt"/>
</dbReference>
<evidence type="ECO:0000313" key="5">
    <source>
        <dbReference type="RefSeq" id="XP_016733392.2"/>
    </source>
</evidence>
<dbReference type="InterPro" id="IPR050667">
    <property type="entry name" value="PPR-containing_protein"/>
</dbReference>
<keyword evidence="4" id="KW-1185">Reference proteome</keyword>
<organism evidence="4 5">
    <name type="scientific">Gossypium hirsutum</name>
    <name type="common">Upland cotton</name>
    <name type="synonym">Gossypium mexicanum</name>
    <dbReference type="NCBI Taxonomy" id="3635"/>
    <lineage>
        <taxon>Eukaryota</taxon>
        <taxon>Viridiplantae</taxon>
        <taxon>Streptophyta</taxon>
        <taxon>Embryophyta</taxon>
        <taxon>Tracheophyta</taxon>
        <taxon>Spermatophyta</taxon>
        <taxon>Magnoliopsida</taxon>
        <taxon>eudicotyledons</taxon>
        <taxon>Gunneridae</taxon>
        <taxon>Pentapetalae</taxon>
        <taxon>rosids</taxon>
        <taxon>malvids</taxon>
        <taxon>Malvales</taxon>
        <taxon>Malvaceae</taxon>
        <taxon>Malvoideae</taxon>
        <taxon>Gossypium</taxon>
    </lineage>
</organism>
<proteinExistence type="inferred from homology"/>
<dbReference type="PANTHER" id="PTHR47939:SF12">
    <property type="entry name" value="PENTACOTRIPEPTIDE-REPEAT REGION OF PRORP DOMAIN-CONTAINING PROTEIN"/>
    <property type="match status" value="1"/>
</dbReference>
<feature type="repeat" description="PPR" evidence="3">
    <location>
        <begin position="286"/>
        <end position="320"/>
    </location>
</feature>
<reference evidence="4" key="1">
    <citation type="journal article" date="2020" name="Nat. Genet.">
        <title>Genomic diversifications of five Gossypium allopolyploid species and their impact on cotton improvement.</title>
        <authorList>
            <person name="Chen Z.J."/>
            <person name="Sreedasyam A."/>
            <person name="Ando A."/>
            <person name="Song Q."/>
            <person name="De Santiago L.M."/>
            <person name="Hulse-Kemp A.M."/>
            <person name="Ding M."/>
            <person name="Ye W."/>
            <person name="Kirkbride R.C."/>
            <person name="Jenkins J."/>
            <person name="Plott C."/>
            <person name="Lovell J."/>
            <person name="Lin Y.M."/>
            <person name="Vaughn R."/>
            <person name="Liu B."/>
            <person name="Simpson S."/>
            <person name="Scheffler B.E."/>
            <person name="Wen L."/>
            <person name="Saski C.A."/>
            <person name="Grover C.E."/>
            <person name="Hu G."/>
            <person name="Conover J.L."/>
            <person name="Carlson J.W."/>
            <person name="Shu S."/>
            <person name="Boston L.B."/>
            <person name="Williams M."/>
            <person name="Peterson D.G."/>
            <person name="McGee K."/>
            <person name="Jones D.C."/>
            <person name="Wendel J.F."/>
            <person name="Stelly D.M."/>
            <person name="Grimwood J."/>
            <person name="Schmutz J."/>
        </authorList>
    </citation>
    <scope>NUCLEOTIDE SEQUENCE [LARGE SCALE GENOMIC DNA]</scope>
    <source>
        <strain evidence="4">cv. TM-1</strain>
    </source>
</reference>
<reference evidence="5" key="2">
    <citation type="submission" date="2025-08" db="UniProtKB">
        <authorList>
            <consortium name="RefSeq"/>
        </authorList>
    </citation>
    <scope>IDENTIFICATION</scope>
</reference>
<name>A0A1U8N2S5_GOSHI</name>
<dbReference type="STRING" id="3635.A0A1U8N2S5"/>
<accession>A0A1U8N2S5</accession>
<dbReference type="Pfam" id="PF13041">
    <property type="entry name" value="PPR_2"/>
    <property type="match status" value="2"/>
</dbReference>
<evidence type="ECO:0000256" key="3">
    <source>
        <dbReference type="PROSITE-ProRule" id="PRU00708"/>
    </source>
</evidence>
<dbReference type="GO" id="GO:0005737">
    <property type="term" value="C:cytoplasm"/>
    <property type="evidence" value="ECO:0000318"/>
    <property type="project" value="GO_Central"/>
</dbReference>
<dbReference type="InterPro" id="IPR011990">
    <property type="entry name" value="TPR-like_helical_dom_sf"/>
</dbReference>
<feature type="repeat" description="PPR" evidence="3">
    <location>
        <begin position="352"/>
        <end position="386"/>
    </location>
</feature>
<gene>
    <name evidence="5" type="primary">LOC107944085</name>
</gene>
<evidence type="ECO:0000313" key="4">
    <source>
        <dbReference type="Proteomes" id="UP000818029"/>
    </source>
</evidence>
<evidence type="ECO:0000256" key="1">
    <source>
        <dbReference type="ARBA" id="ARBA00007626"/>
    </source>
</evidence>
<feature type="repeat" description="PPR" evidence="3">
    <location>
        <begin position="250"/>
        <end position="284"/>
    </location>
</feature>
<dbReference type="RefSeq" id="XP_016733392.2">
    <property type="nucleotide sequence ID" value="XM_016877903.2"/>
</dbReference>
<dbReference type="NCBIfam" id="TIGR00756">
    <property type="entry name" value="PPR"/>
    <property type="match status" value="4"/>
</dbReference>
<dbReference type="PaxDb" id="3635-A0A1U8N2S5"/>
<dbReference type="Pfam" id="PF01535">
    <property type="entry name" value="PPR"/>
    <property type="match status" value="2"/>
</dbReference>
<sequence>MLIRRLKTLLKPLSDPHVRLIATESTQNRLSNPSNCLNPVTPINQPTLLKVCTILYQQQNSPDSRLHSSLSSYNPSFNPEFFLQVCNTYPYSWRPIYRFFLYTQKAPHFTHNSVTFNKVLDVVGKSKNIDLFWETCREMGKLGLVNDKTFRIALKTLALARELKTCVGFFHLMNGFGVGYKLETLNTVVESLCEDKLVEEAKFVTFKLKECVEPNGVTYKWLIWGFCDLGNLIEASKIWNLMVDEGFEPDVEVVETMMEALFKTNKYDEAMKVFQMMRVKRMHDLGLSSYRLVIKWMCKRGKIEQANGMFEEMCQRGIQADNLTLASIIYGLLARGRIREAYRIVEGIEIPDISIYHRLIKALLRLRKAGEATQVFREMIKRGCEPIMHTYIMLLQGHLGKKGRKGHDPLVNFDSIFVGGLIKAGKTVEATKYVERTMKKGMEVPRFDYNKFLHYYSNEEGVMMFEEVGKKLREVGLFDLADILERYGQKMATRNRRRERAVDETPPYVSRPAAAPYEFSTITFNEVVNVDEGIGTGFGFFMMTSTTISAFSRLIQGR</sequence>
<comment type="similarity">
    <text evidence="1">Belongs to the PPR family. P subfamily.</text>
</comment>
<protein>
    <submittedName>
        <fullName evidence="5">Pentatricopeptide repeat-containing protein At1g26500</fullName>
    </submittedName>
</protein>
<dbReference type="KEGG" id="ghi:107944085"/>
<dbReference type="AlphaFoldDB" id="A0A1U8N2S5"/>
<evidence type="ECO:0000256" key="2">
    <source>
        <dbReference type="ARBA" id="ARBA00022737"/>
    </source>
</evidence>
<feature type="repeat" description="PPR" evidence="3">
    <location>
        <begin position="215"/>
        <end position="249"/>
    </location>
</feature>
<dbReference type="GO" id="GO:0003729">
    <property type="term" value="F:mRNA binding"/>
    <property type="evidence" value="ECO:0000318"/>
    <property type="project" value="GO_Central"/>
</dbReference>
<keyword evidence="2" id="KW-0677">Repeat</keyword>
<dbReference type="PANTHER" id="PTHR47939">
    <property type="entry name" value="MEMBRANE-ASSOCIATED SALT-INDUCIBLE PROTEIN-LIKE"/>
    <property type="match status" value="1"/>
</dbReference>
<dbReference type="Gene3D" id="1.25.40.10">
    <property type="entry name" value="Tetratricopeptide repeat domain"/>
    <property type="match status" value="3"/>
</dbReference>
<dbReference type="PROSITE" id="PS51375">
    <property type="entry name" value="PPR"/>
    <property type="match status" value="4"/>
</dbReference>
<dbReference type="Proteomes" id="UP000818029">
    <property type="component" value="Chromosome D03"/>
</dbReference>